<organism evidence="2 3">
    <name type="scientific">Paraburkholderia pallida</name>
    <dbReference type="NCBI Taxonomy" id="2547399"/>
    <lineage>
        <taxon>Bacteria</taxon>
        <taxon>Pseudomonadati</taxon>
        <taxon>Pseudomonadota</taxon>
        <taxon>Betaproteobacteria</taxon>
        <taxon>Burkholderiales</taxon>
        <taxon>Burkholderiaceae</taxon>
        <taxon>Paraburkholderia</taxon>
    </lineage>
</organism>
<dbReference type="RefSeq" id="WP_134759329.1">
    <property type="nucleotide sequence ID" value="NZ_CP038151.1"/>
</dbReference>
<sequence>MSAGDVPREKRGAFDRLGVSPGLLLSVCVWIWAMVELPWEFAGCEKIDEALALVLSKAILGTSVFFALRGLVLARSVVIFICATSVVAIVPSISTEYDAFRLGFYLSVIECVLKGATLLILLREGAAKSR</sequence>
<feature type="transmembrane region" description="Helical" evidence="1">
    <location>
        <begin position="73"/>
        <end position="90"/>
    </location>
</feature>
<evidence type="ECO:0000256" key="1">
    <source>
        <dbReference type="SAM" id="Phobius"/>
    </source>
</evidence>
<accession>A0A4P7D4G9</accession>
<dbReference type="OrthoDB" id="9005224at2"/>
<keyword evidence="1" id="KW-0812">Transmembrane</keyword>
<feature type="transmembrane region" description="Helical" evidence="1">
    <location>
        <begin position="17"/>
        <end position="35"/>
    </location>
</feature>
<keyword evidence="1" id="KW-0472">Membrane</keyword>
<feature type="transmembrane region" description="Helical" evidence="1">
    <location>
        <begin position="102"/>
        <end position="122"/>
    </location>
</feature>
<evidence type="ECO:0000313" key="3">
    <source>
        <dbReference type="Proteomes" id="UP000295727"/>
    </source>
</evidence>
<dbReference type="KEGG" id="ppai:E1956_42000"/>
<dbReference type="EMBL" id="CP038151">
    <property type="protein sequence ID" value="QBR03681.1"/>
    <property type="molecule type" value="Genomic_DNA"/>
</dbReference>
<dbReference type="Proteomes" id="UP000295727">
    <property type="component" value="Chromosome 4"/>
</dbReference>
<feature type="transmembrane region" description="Helical" evidence="1">
    <location>
        <begin position="50"/>
        <end position="68"/>
    </location>
</feature>
<reference evidence="2 3" key="1">
    <citation type="submission" date="2019-03" db="EMBL/GenBank/DDBJ databases">
        <title>Paraburkholderia sp. 7MH5, isolated from subtropical forest soil.</title>
        <authorList>
            <person name="Gao Z.-H."/>
            <person name="Qiu L.-H."/>
        </authorList>
    </citation>
    <scope>NUCLEOTIDE SEQUENCE [LARGE SCALE GENOMIC DNA]</scope>
    <source>
        <strain evidence="2 3">7MH5</strain>
    </source>
</reference>
<proteinExistence type="predicted"/>
<name>A0A4P7D4G9_9BURK</name>
<keyword evidence="3" id="KW-1185">Reference proteome</keyword>
<protein>
    <submittedName>
        <fullName evidence="2">Uncharacterized protein</fullName>
    </submittedName>
</protein>
<dbReference type="AlphaFoldDB" id="A0A4P7D4G9"/>
<keyword evidence="1" id="KW-1133">Transmembrane helix</keyword>
<evidence type="ECO:0000313" key="2">
    <source>
        <dbReference type="EMBL" id="QBR03681.1"/>
    </source>
</evidence>
<gene>
    <name evidence="2" type="ORF">E1956_42000</name>
</gene>